<dbReference type="Pfam" id="PF03592">
    <property type="entry name" value="Terminase_2"/>
    <property type="match status" value="1"/>
</dbReference>
<dbReference type="GO" id="GO:0051276">
    <property type="term" value="P:chromosome organization"/>
    <property type="evidence" value="ECO:0007669"/>
    <property type="project" value="InterPro"/>
</dbReference>
<evidence type="ECO:0000313" key="2">
    <source>
        <dbReference type="Proteomes" id="UP001196915"/>
    </source>
</evidence>
<comment type="caution">
    <text evidence="1">The sequence shown here is derived from an EMBL/GenBank/DDBJ whole genome shotgun (WGS) entry which is preliminary data.</text>
</comment>
<proteinExistence type="predicted"/>
<dbReference type="RefSeq" id="WP_217084695.1">
    <property type="nucleotide sequence ID" value="NZ_JAHPMX010000012.1"/>
</dbReference>
<dbReference type="AlphaFoldDB" id="A0AAP2HNY5"/>
<organism evidence="1 2">
    <name type="scientific">Burkholderia multivorans</name>
    <dbReference type="NCBI Taxonomy" id="87883"/>
    <lineage>
        <taxon>Bacteria</taxon>
        <taxon>Pseudomonadati</taxon>
        <taxon>Pseudomonadota</taxon>
        <taxon>Betaproteobacteria</taxon>
        <taxon>Burkholderiales</taxon>
        <taxon>Burkholderiaceae</taxon>
        <taxon>Burkholderia</taxon>
        <taxon>Burkholderia cepacia complex</taxon>
    </lineage>
</organism>
<accession>A0AAP2HNY5</accession>
<evidence type="ECO:0000313" key="1">
    <source>
        <dbReference type="EMBL" id="MBU9358894.1"/>
    </source>
</evidence>
<name>A0AAP2HNY5_9BURK</name>
<dbReference type="Proteomes" id="UP001196915">
    <property type="component" value="Unassembled WGS sequence"/>
</dbReference>
<dbReference type="EMBL" id="JAHPMX010000012">
    <property type="protein sequence ID" value="MBU9358894.1"/>
    <property type="molecule type" value="Genomic_DNA"/>
</dbReference>
<gene>
    <name evidence="1" type="ORF">KTE52_21390</name>
</gene>
<sequence length="146" mass="15975">MAGTKSLTQKQEEFCLAYIETGNATEAYRRSYDASRMNSASVNRKAKELLDNVKIAARIAELRAPVVERAQITLEQHLADLKALRDKAEREGKFGPAIQAEIARGKASGLYVDKVDLGLPAGGSLLRVEFVEATKPEKGAAQNERD</sequence>
<reference evidence="1" key="1">
    <citation type="submission" date="2021-06" db="EMBL/GenBank/DDBJ databases">
        <title>A collection of bacterial strains from the Burkholderia cepacia Research Laboratory and Repository.</title>
        <authorList>
            <person name="Lipuma J."/>
            <person name="Spilker T."/>
        </authorList>
    </citation>
    <scope>NUCLEOTIDE SEQUENCE</scope>
    <source>
        <strain evidence="1">AU37435</strain>
    </source>
</reference>
<dbReference type="InterPro" id="IPR005335">
    <property type="entry name" value="Terminase_ssu"/>
</dbReference>
<protein>
    <submittedName>
        <fullName evidence="1">Terminase small subunit</fullName>
    </submittedName>
</protein>